<dbReference type="Pfam" id="PF00903">
    <property type="entry name" value="Glyoxalase"/>
    <property type="match status" value="1"/>
</dbReference>
<evidence type="ECO:0000256" key="1">
    <source>
        <dbReference type="ARBA" id="ARBA00022723"/>
    </source>
</evidence>
<dbReference type="SUPFAM" id="SSF54593">
    <property type="entry name" value="Glyoxalase/Bleomycin resistance protein/Dihydroxybiphenyl dioxygenase"/>
    <property type="match status" value="1"/>
</dbReference>
<dbReference type="EMBL" id="JX649891">
    <property type="protein sequence ID" value="AGC72066.1"/>
    <property type="molecule type" value="Genomic_DNA"/>
</dbReference>
<dbReference type="Gene3D" id="3.10.180.10">
    <property type="entry name" value="2,3-Dihydroxybiphenyl 1,2-Dioxygenase, domain 1"/>
    <property type="match status" value="1"/>
</dbReference>
<protein>
    <submittedName>
        <fullName evidence="3">Glyoxalase family protein</fullName>
    </submittedName>
</protein>
<reference evidence="3" key="1">
    <citation type="submission" date="2012-09" db="EMBL/GenBank/DDBJ databases">
        <title>Metagenomic Characterization of a Microbial Community in Wastewater Detects High Levels of Antibiotic Resistance.</title>
        <authorList>
            <person name="Abrams M."/>
            <person name="Caldwell A."/>
            <person name="Vandaei E."/>
            <person name="Lee W."/>
            <person name="Perrott J."/>
            <person name="Khan S.Y."/>
            <person name="Ta J."/>
            <person name="Romero D."/>
            <person name="Nguyen V."/>
            <person name="Pourmand N."/>
            <person name="Ouverney C.C."/>
        </authorList>
    </citation>
    <scope>NUCLEOTIDE SEQUENCE</scope>
</reference>
<keyword evidence="1" id="KW-0479">Metal-binding</keyword>
<evidence type="ECO:0000259" key="2">
    <source>
        <dbReference type="PROSITE" id="PS51819"/>
    </source>
</evidence>
<dbReference type="PROSITE" id="PS51819">
    <property type="entry name" value="VOC"/>
    <property type="match status" value="1"/>
</dbReference>
<feature type="domain" description="VOC" evidence="2">
    <location>
        <begin position="13"/>
        <end position="137"/>
    </location>
</feature>
<evidence type="ECO:0000313" key="3">
    <source>
        <dbReference type="EMBL" id="AGC72066.1"/>
    </source>
</evidence>
<dbReference type="GO" id="GO:0046872">
    <property type="term" value="F:metal ion binding"/>
    <property type="evidence" value="ECO:0007669"/>
    <property type="project" value="UniProtKB-KW"/>
</dbReference>
<organism evidence="3">
    <name type="scientific">uncultured bacterium A1Q1_fos_291</name>
    <dbReference type="NCBI Taxonomy" id="1256570"/>
    <lineage>
        <taxon>Bacteria</taxon>
        <taxon>environmental samples</taxon>
    </lineage>
</organism>
<dbReference type="InterPro" id="IPR037523">
    <property type="entry name" value="VOC_core"/>
</dbReference>
<dbReference type="InterPro" id="IPR029068">
    <property type="entry name" value="Glyas_Bleomycin-R_OHBP_Dase"/>
</dbReference>
<dbReference type="PROSITE" id="PS00934">
    <property type="entry name" value="GLYOXALASE_I_1"/>
    <property type="match status" value="1"/>
</dbReference>
<dbReference type="InterPro" id="IPR018146">
    <property type="entry name" value="Glyoxalase_1_CS"/>
</dbReference>
<dbReference type="AlphaFoldDB" id="L7VXC1"/>
<dbReference type="InterPro" id="IPR004360">
    <property type="entry name" value="Glyas_Fos-R_dOase_dom"/>
</dbReference>
<accession>L7VXC1</accession>
<dbReference type="PANTHER" id="PTHR46142:SF3">
    <property type="entry name" value="F18B13.24 PROTEIN"/>
    <property type="match status" value="1"/>
</dbReference>
<proteinExistence type="predicted"/>
<dbReference type="GO" id="GO:0004462">
    <property type="term" value="F:lactoylglutathione lyase activity"/>
    <property type="evidence" value="ECO:0007669"/>
    <property type="project" value="InterPro"/>
</dbReference>
<name>L7VXC1_9BACT</name>
<sequence length="140" mass="15483">MPADKEFQIRVRHIDHVTLVVRDLNASRNFYVGLLGMTEVPRPAFSFDGAWFQAGATLIHLISEHDRSGPAGYPVEVLLKSGRNHHFAFEVDDAYAAAAALKAKGIQLIDDAKLRPDGAVQVFLADPDHHVVELCTSPRR</sequence>
<dbReference type="PANTHER" id="PTHR46142">
    <property type="match status" value="1"/>
</dbReference>